<organism evidence="2 3">
    <name type="scientific">Lentilactobacillus farraginis DSM 18382 = JCM 14108</name>
    <dbReference type="NCBI Taxonomy" id="1423743"/>
    <lineage>
        <taxon>Bacteria</taxon>
        <taxon>Bacillati</taxon>
        <taxon>Bacillota</taxon>
        <taxon>Bacilli</taxon>
        <taxon>Lactobacillales</taxon>
        <taxon>Lactobacillaceae</taxon>
        <taxon>Lentilactobacillus</taxon>
    </lineage>
</organism>
<evidence type="ECO:0000313" key="2">
    <source>
        <dbReference type="EMBL" id="KRM09229.1"/>
    </source>
</evidence>
<evidence type="ECO:0000256" key="1">
    <source>
        <dbReference type="ARBA" id="ARBA00022649"/>
    </source>
</evidence>
<dbReference type="Proteomes" id="UP000051966">
    <property type="component" value="Unassembled WGS sequence"/>
</dbReference>
<protein>
    <recommendedName>
        <fullName evidence="4">YafQ toxin protein</fullName>
    </recommendedName>
</protein>
<dbReference type="InterPro" id="IPR004386">
    <property type="entry name" value="Toxin_YafQ-like"/>
</dbReference>
<dbReference type="InterPro" id="IPR007712">
    <property type="entry name" value="RelE/ParE_toxin"/>
</dbReference>
<dbReference type="Pfam" id="PF15738">
    <property type="entry name" value="YafQ_toxin"/>
    <property type="match status" value="1"/>
</dbReference>
<dbReference type="InterPro" id="IPR035093">
    <property type="entry name" value="RelE/ParE_toxin_dom_sf"/>
</dbReference>
<keyword evidence="1" id="KW-1277">Toxin-antitoxin system</keyword>
<dbReference type="PATRIC" id="fig|1423743.5.peg.2784"/>
<sequence>MVSTKYKPKYQSRFKKHYQNMIRANRYTDQEFKAIEQVLLNGQHPAERYDDHVIKSRKPQRALFIKGSWLLIYEYQGETIRFLDTGRHGEI</sequence>
<dbReference type="RefSeq" id="WP_035179567.1">
    <property type="nucleotide sequence ID" value="NZ_AZFY01000053.1"/>
</dbReference>
<name>A0A0R1VUW6_9LACO</name>
<proteinExistence type="predicted"/>
<dbReference type="Gene3D" id="3.30.2310.20">
    <property type="entry name" value="RelE-like"/>
    <property type="match status" value="1"/>
</dbReference>
<dbReference type="SUPFAM" id="SSF143011">
    <property type="entry name" value="RelE-like"/>
    <property type="match status" value="1"/>
</dbReference>
<comment type="caution">
    <text evidence="2">The sequence shown here is derived from an EMBL/GenBank/DDBJ whole genome shotgun (WGS) entry which is preliminary data.</text>
</comment>
<keyword evidence="3" id="KW-1185">Reference proteome</keyword>
<evidence type="ECO:0000313" key="3">
    <source>
        <dbReference type="Proteomes" id="UP000051966"/>
    </source>
</evidence>
<reference evidence="2 3" key="1">
    <citation type="journal article" date="2015" name="Genome Announc.">
        <title>Expanding the biotechnology potential of lactobacilli through comparative genomics of 213 strains and associated genera.</title>
        <authorList>
            <person name="Sun Z."/>
            <person name="Harris H.M."/>
            <person name="McCann A."/>
            <person name="Guo C."/>
            <person name="Argimon S."/>
            <person name="Zhang W."/>
            <person name="Yang X."/>
            <person name="Jeffery I.B."/>
            <person name="Cooney J.C."/>
            <person name="Kagawa T.F."/>
            <person name="Liu W."/>
            <person name="Song Y."/>
            <person name="Salvetti E."/>
            <person name="Wrobel A."/>
            <person name="Rasinkangas P."/>
            <person name="Parkhill J."/>
            <person name="Rea M.C."/>
            <person name="O'Sullivan O."/>
            <person name="Ritari J."/>
            <person name="Douillard F.P."/>
            <person name="Paul Ross R."/>
            <person name="Yang R."/>
            <person name="Briner A.E."/>
            <person name="Felis G.E."/>
            <person name="de Vos W.M."/>
            <person name="Barrangou R."/>
            <person name="Klaenhammer T.R."/>
            <person name="Caufield P.W."/>
            <person name="Cui Y."/>
            <person name="Zhang H."/>
            <person name="O'Toole P.W."/>
        </authorList>
    </citation>
    <scope>NUCLEOTIDE SEQUENCE [LARGE SCALE GENOMIC DNA]</scope>
    <source>
        <strain evidence="2 3">DSM 18382</strain>
    </source>
</reference>
<accession>A0A0R1VUW6</accession>
<dbReference type="OrthoDB" id="7030467at2"/>
<dbReference type="AlphaFoldDB" id="A0A0R1VUW6"/>
<evidence type="ECO:0008006" key="4">
    <source>
        <dbReference type="Google" id="ProtNLM"/>
    </source>
</evidence>
<dbReference type="EMBL" id="AZFY01000053">
    <property type="protein sequence ID" value="KRM09229.1"/>
    <property type="molecule type" value="Genomic_DNA"/>
</dbReference>
<gene>
    <name evidence="2" type="ORF">FD41_GL002707</name>
</gene>
<dbReference type="NCBIfam" id="TIGR02385">
    <property type="entry name" value="RelE_StbE"/>
    <property type="match status" value="1"/>
</dbReference>